<dbReference type="EMBL" id="GG704915">
    <property type="protein sequence ID" value="KJF61383.1"/>
    <property type="molecule type" value="Genomic_DNA"/>
</dbReference>
<dbReference type="GeneID" id="24164101"/>
<protein>
    <submittedName>
        <fullName evidence="1">Uncharacterized protein</fullName>
    </submittedName>
</protein>
<dbReference type="RefSeq" id="XP_012213777.1">
    <property type="nucleotide sequence ID" value="XM_012358354.1"/>
</dbReference>
<dbReference type="AlphaFoldDB" id="A0A0D8JYP5"/>
<organism evidence="1 2">
    <name type="scientific">Coccidioides immitis (strain RS)</name>
    <name type="common">Valley fever fungus</name>
    <dbReference type="NCBI Taxonomy" id="246410"/>
    <lineage>
        <taxon>Eukaryota</taxon>
        <taxon>Fungi</taxon>
        <taxon>Dikarya</taxon>
        <taxon>Ascomycota</taxon>
        <taxon>Pezizomycotina</taxon>
        <taxon>Eurotiomycetes</taxon>
        <taxon>Eurotiomycetidae</taxon>
        <taxon>Onygenales</taxon>
        <taxon>Onygenaceae</taxon>
        <taxon>Coccidioides</taxon>
    </lineage>
</organism>
<accession>A0A0D8JYP5</accession>
<reference evidence="2" key="2">
    <citation type="journal article" date="2010" name="Genome Res.">
        <title>Population genomic sequencing of Coccidioides fungi reveals recent hybridization and transposon control.</title>
        <authorList>
            <person name="Neafsey D.E."/>
            <person name="Barker B.M."/>
            <person name="Sharpton T.J."/>
            <person name="Stajich J.E."/>
            <person name="Park D.J."/>
            <person name="Whiston E."/>
            <person name="Hung C.-Y."/>
            <person name="McMahan C."/>
            <person name="White J."/>
            <person name="Sykes S."/>
            <person name="Heiman D."/>
            <person name="Young S."/>
            <person name="Zeng Q."/>
            <person name="Abouelleil A."/>
            <person name="Aftuck L."/>
            <person name="Bessette D."/>
            <person name="Brown A."/>
            <person name="FitzGerald M."/>
            <person name="Lui A."/>
            <person name="Macdonald J.P."/>
            <person name="Priest M."/>
            <person name="Orbach M.J."/>
            <person name="Galgiani J.N."/>
            <person name="Kirkland T.N."/>
            <person name="Cole G.T."/>
            <person name="Birren B.W."/>
            <person name="Henn M.R."/>
            <person name="Taylor J.W."/>
            <person name="Rounsley S.D."/>
        </authorList>
    </citation>
    <scope>GENOME REANNOTATION</scope>
    <source>
        <strain evidence="2">RS</strain>
    </source>
</reference>
<dbReference type="InParanoid" id="A0A0D8JYP5"/>
<sequence>MKNPCSRSRKCTNTEYRVRRVYLCYGTASPSAYRTLLFPLWSPEQPVQHSGRAACRNSWNQGRSRCSSEQEATIHKGDDKLPTRARPFLGLRLPFSVLRIREYMLPTAEWAKVP</sequence>
<gene>
    <name evidence="1" type="ORF">CIMG_12358</name>
</gene>
<proteinExistence type="predicted"/>
<evidence type="ECO:0000313" key="2">
    <source>
        <dbReference type="Proteomes" id="UP000001261"/>
    </source>
</evidence>
<dbReference type="Proteomes" id="UP000001261">
    <property type="component" value="Unassembled WGS sequence"/>
</dbReference>
<evidence type="ECO:0000313" key="1">
    <source>
        <dbReference type="EMBL" id="KJF61383.1"/>
    </source>
</evidence>
<dbReference type="VEuPathDB" id="FungiDB:CIMG_12358"/>
<reference evidence="2" key="1">
    <citation type="journal article" date="2009" name="Genome Res.">
        <title>Comparative genomic analyses of the human fungal pathogens Coccidioides and their relatives.</title>
        <authorList>
            <person name="Sharpton T.J."/>
            <person name="Stajich J.E."/>
            <person name="Rounsley S.D."/>
            <person name="Gardner M.J."/>
            <person name="Wortman J.R."/>
            <person name="Jordar V.S."/>
            <person name="Maiti R."/>
            <person name="Kodira C.D."/>
            <person name="Neafsey D.E."/>
            <person name="Zeng Q."/>
            <person name="Hung C.-Y."/>
            <person name="McMahan C."/>
            <person name="Muszewska A."/>
            <person name="Grynberg M."/>
            <person name="Mandel M.A."/>
            <person name="Kellner E.M."/>
            <person name="Barker B.M."/>
            <person name="Galgiani J.N."/>
            <person name="Orbach M.J."/>
            <person name="Kirkland T.N."/>
            <person name="Cole G.T."/>
            <person name="Henn M.R."/>
            <person name="Birren B.W."/>
            <person name="Taylor J.W."/>
        </authorList>
    </citation>
    <scope>NUCLEOTIDE SEQUENCE [LARGE SCALE GENOMIC DNA]</scope>
    <source>
        <strain evidence="2">RS</strain>
    </source>
</reference>
<name>A0A0D8JYP5_COCIM</name>
<keyword evidence="2" id="KW-1185">Reference proteome</keyword>
<dbReference type="KEGG" id="cim:CIMG_12358"/>